<dbReference type="Pfam" id="PF03417">
    <property type="entry name" value="AAT"/>
    <property type="match status" value="1"/>
</dbReference>
<gene>
    <name evidence="3" type="ORF">ICL07_19365</name>
</gene>
<feature type="transmembrane region" description="Helical" evidence="1">
    <location>
        <begin position="25"/>
        <end position="45"/>
    </location>
</feature>
<reference evidence="3 4" key="1">
    <citation type="submission" date="2020-09" db="EMBL/GenBank/DDBJ databases">
        <title>Genome sequences of type strains of Chitinophaga qingshengii and Chitinophaga varians.</title>
        <authorList>
            <person name="Kittiwongwattana C."/>
        </authorList>
    </citation>
    <scope>NUCLEOTIDE SEQUENCE [LARGE SCALE GENOMIC DNA]</scope>
    <source>
        <strain evidence="3 4">JCM 30026</strain>
    </source>
</reference>
<name>A0ABR7TRD9_9BACT</name>
<evidence type="ECO:0000313" key="4">
    <source>
        <dbReference type="Proteomes" id="UP000659124"/>
    </source>
</evidence>
<sequence>MKLTSQYLNSVEKKKRSGWRKLGRVLLYTLGVILLLFVALAIYLVSVSRMTPPNIADKSALQLQRKALDSTSWTIGNNWFRKSNSGLYEMYVEGAPFERGVINGKLSGELIRHQEDVFVEQIRKMIPSPFYLRFLRYFTGWFNRHLSDHVAEEFKEEIYGESFSAASGYDWVGSNYERLMNYHGAHDIGHALQGMMLVGCTSFGTWNEQSADSSLIIGRNFDFYMGDKFAEDKMVVFYHPDKGHNFMFVTWGGFTGVVSGMNDKGLTVTINAAKTSVPTGAATPVSLVAREILQYARNIREAWAIAQKRRMFVSESFLIGSAEDNKAVVIEKTPEGMDLYDPKKSFITCTNHFQGDTLGNLASNKLQISESASEYRYERLNELLKEKGPNTVQKTIDILRDRKGLHGEDIGLGNEKAINQFIAHHAIVFEPKKKMVWVSAAPWQLGQFVAYDLNKIFSMHGLDSDHEVYDSVQNVPADNFLLTHEYASFQIYRQLKAQLQDGKDINTQQLIASNPEYYHTYVLAGDYDFKKGNFAQAKQYYETALTKVIATKGEEMHIRKQLEKCNAKLSKS</sequence>
<feature type="domain" description="Peptidase C45 hydrolase" evidence="2">
    <location>
        <begin position="212"/>
        <end position="438"/>
    </location>
</feature>
<dbReference type="InterPro" id="IPR047803">
    <property type="entry name" value="DCD1A/B-like"/>
</dbReference>
<dbReference type="PANTHER" id="PTHR35190">
    <property type="entry name" value="PROTEIN DCD1B"/>
    <property type="match status" value="1"/>
</dbReference>
<dbReference type="Proteomes" id="UP000659124">
    <property type="component" value="Unassembled WGS sequence"/>
</dbReference>
<dbReference type="InterPro" id="IPR005079">
    <property type="entry name" value="Peptidase_C45_hydrolase"/>
</dbReference>
<evidence type="ECO:0000259" key="2">
    <source>
        <dbReference type="Pfam" id="PF03417"/>
    </source>
</evidence>
<comment type="caution">
    <text evidence="3">The sequence shown here is derived from an EMBL/GenBank/DDBJ whole genome shotgun (WGS) entry which is preliminary data.</text>
</comment>
<keyword evidence="1" id="KW-0812">Transmembrane</keyword>
<dbReference type="InterPro" id="IPR047794">
    <property type="entry name" value="C45_proenzyme-like"/>
</dbReference>
<keyword evidence="4" id="KW-1185">Reference proteome</keyword>
<evidence type="ECO:0000313" key="3">
    <source>
        <dbReference type="EMBL" id="MBC9932553.1"/>
    </source>
</evidence>
<dbReference type="PANTHER" id="PTHR35190:SF2">
    <property type="entry name" value="PROTEIN DCD1B"/>
    <property type="match status" value="1"/>
</dbReference>
<organism evidence="3 4">
    <name type="scientific">Chitinophaga qingshengii</name>
    <dbReference type="NCBI Taxonomy" id="1569794"/>
    <lineage>
        <taxon>Bacteria</taxon>
        <taxon>Pseudomonadati</taxon>
        <taxon>Bacteroidota</taxon>
        <taxon>Chitinophagia</taxon>
        <taxon>Chitinophagales</taxon>
        <taxon>Chitinophagaceae</taxon>
        <taxon>Chitinophaga</taxon>
    </lineage>
</organism>
<keyword evidence="1" id="KW-0472">Membrane</keyword>
<dbReference type="EMBL" id="JACVFC010000002">
    <property type="protein sequence ID" value="MBC9932553.1"/>
    <property type="molecule type" value="Genomic_DNA"/>
</dbReference>
<dbReference type="Gene3D" id="3.60.60.10">
    <property type="entry name" value="Penicillin V Acylase, Chain A"/>
    <property type="match status" value="1"/>
</dbReference>
<protein>
    <submittedName>
        <fullName evidence="3">Peptidase C45</fullName>
    </submittedName>
</protein>
<accession>A0ABR7TRD9</accession>
<evidence type="ECO:0000256" key="1">
    <source>
        <dbReference type="SAM" id="Phobius"/>
    </source>
</evidence>
<keyword evidence="1" id="KW-1133">Transmembrane helix</keyword>
<proteinExistence type="predicted"/>
<dbReference type="NCBIfam" id="NF040521">
    <property type="entry name" value="C45_proenzyme"/>
    <property type="match status" value="1"/>
</dbReference>